<dbReference type="PANTHER" id="PTHR23221:SF7">
    <property type="entry name" value="PHOSPHATIDYLINOSITOL-GLYCAN-SPECIFIC PHOSPHOLIPASE D"/>
    <property type="match status" value="1"/>
</dbReference>
<dbReference type="InterPro" id="IPR000413">
    <property type="entry name" value="Integrin_alpha"/>
</dbReference>
<dbReference type="AlphaFoldDB" id="A0A5P2C1K6"/>
<dbReference type="Pfam" id="PF01839">
    <property type="entry name" value="FG-GAP"/>
    <property type="match status" value="3"/>
</dbReference>
<dbReference type="InterPro" id="IPR013517">
    <property type="entry name" value="FG-GAP"/>
</dbReference>
<feature type="signal peptide" evidence="5">
    <location>
        <begin position="1"/>
        <end position="22"/>
    </location>
</feature>
<evidence type="ECO:0000256" key="5">
    <source>
        <dbReference type="SAM" id="SignalP"/>
    </source>
</evidence>
<dbReference type="PANTHER" id="PTHR23221">
    <property type="entry name" value="GLYCOSYLPHOSPHATIDYLINOSITOL PHOSPHOLIPASE D"/>
    <property type="match status" value="1"/>
</dbReference>
<feature type="chain" id="PRO_5039191690" description="Integrin-like protein" evidence="5">
    <location>
        <begin position="23"/>
        <end position="494"/>
    </location>
</feature>
<dbReference type="OrthoDB" id="344301at2"/>
<name>A0A5P2C1K6_STRVZ</name>
<evidence type="ECO:0000313" key="6">
    <source>
        <dbReference type="EMBL" id="QES35171.1"/>
    </source>
</evidence>
<keyword evidence="2" id="KW-0677">Repeat</keyword>
<evidence type="ECO:0000256" key="2">
    <source>
        <dbReference type="ARBA" id="ARBA00022737"/>
    </source>
</evidence>
<dbReference type="InterPro" id="IPR028994">
    <property type="entry name" value="Integrin_alpha_N"/>
</dbReference>
<dbReference type="SMART" id="SM00191">
    <property type="entry name" value="Int_alpha"/>
    <property type="match status" value="5"/>
</dbReference>
<keyword evidence="1 5" id="KW-0732">Signal</keyword>
<evidence type="ECO:0000256" key="1">
    <source>
        <dbReference type="ARBA" id="ARBA00022729"/>
    </source>
</evidence>
<dbReference type="PRINTS" id="PR01185">
    <property type="entry name" value="INTEGRINA"/>
</dbReference>
<evidence type="ECO:0000313" key="7">
    <source>
        <dbReference type="Proteomes" id="UP000322927"/>
    </source>
</evidence>
<keyword evidence="3" id="KW-0378">Hydrolase</keyword>
<dbReference type="GO" id="GO:0007155">
    <property type="term" value="P:cell adhesion"/>
    <property type="evidence" value="ECO:0007669"/>
    <property type="project" value="InterPro"/>
</dbReference>
<organism evidence="6 7">
    <name type="scientific">Streptomyces venezuelae</name>
    <dbReference type="NCBI Taxonomy" id="54571"/>
    <lineage>
        <taxon>Bacteria</taxon>
        <taxon>Bacillati</taxon>
        <taxon>Actinomycetota</taxon>
        <taxon>Actinomycetes</taxon>
        <taxon>Kitasatosporales</taxon>
        <taxon>Streptomycetaceae</taxon>
        <taxon>Streptomyces</taxon>
    </lineage>
</organism>
<dbReference type="Proteomes" id="UP000322927">
    <property type="component" value="Chromosome"/>
</dbReference>
<dbReference type="SUPFAM" id="SSF69318">
    <property type="entry name" value="Integrin alpha N-terminal domain"/>
    <property type="match status" value="1"/>
</dbReference>
<evidence type="ECO:0000256" key="3">
    <source>
        <dbReference type="ARBA" id="ARBA00022801"/>
    </source>
</evidence>
<dbReference type="GO" id="GO:0016787">
    <property type="term" value="F:hydrolase activity"/>
    <property type="evidence" value="ECO:0007669"/>
    <property type="project" value="UniProtKB-KW"/>
</dbReference>
<gene>
    <name evidence="6" type="ORF">DEJ48_18690</name>
</gene>
<evidence type="ECO:0008006" key="8">
    <source>
        <dbReference type="Google" id="ProtNLM"/>
    </source>
</evidence>
<keyword evidence="4" id="KW-0325">Glycoprotein</keyword>
<dbReference type="InterPro" id="IPR013519">
    <property type="entry name" value="Int_alpha_beta-p"/>
</dbReference>
<dbReference type="GO" id="GO:0008305">
    <property type="term" value="C:integrin complex"/>
    <property type="evidence" value="ECO:0007669"/>
    <property type="project" value="InterPro"/>
</dbReference>
<proteinExistence type="predicted"/>
<dbReference type="RefSeq" id="WP_150217295.1">
    <property type="nucleotide sequence ID" value="NZ_CP029192.1"/>
</dbReference>
<evidence type="ECO:0000256" key="4">
    <source>
        <dbReference type="ARBA" id="ARBA00023180"/>
    </source>
</evidence>
<accession>A0A5P2C1K6</accession>
<dbReference type="PROSITE" id="PS51470">
    <property type="entry name" value="FG_GAP"/>
    <property type="match status" value="2"/>
</dbReference>
<reference evidence="6 7" key="1">
    <citation type="submission" date="2018-05" db="EMBL/GenBank/DDBJ databases">
        <title>Streptomyces venezuelae.</title>
        <authorList>
            <person name="Kim W."/>
            <person name="Lee N."/>
            <person name="Cho B.-K."/>
        </authorList>
    </citation>
    <scope>NUCLEOTIDE SEQUENCE [LARGE SCALE GENOMIC DNA]</scope>
    <source>
        <strain evidence="6 7">ATCC 14584</strain>
    </source>
</reference>
<sequence>MPTHARNHLLGAAALCAATALAVTGLTAGNAAAAGPADASADARVDAPSKIRGDYNGDGYVDLAVGVPSATVDGKAKAGYVNVVWGGASGLGKHGSTTVSQATAGVPGTAEAGDAFGFAVASDDMNGDGYSDLIVGAPDEDTTVGMSVGTVAVVWGGANGFKGGFTAANGNFDSSQYGAQLATGDFDKDGDKDIAFNAHFDESSSVRVRPGPFTTGSPATLERVIGWHFAGSTALASGDFDGDGGDDLAVSYNGMEISGTTVMNRASGEWKETWHTSDRTNTSLAAGDFDGDGTTDLAVGNVQPNPETEQTTCADRLGGAVLSVYGKKDGALGDGGTACTTQASPEVGGTAEADDNFGAHLAVGDLDRKGGDELIVGADAEAVGTVKNAGTYWTLASSGAGKPFTGPAFSQNTAGVAGTAEADDHFGESVATGDYNGDSLPDVTVGAPGEDGLKGGVWYAPSPKDGGPRPAVTSVTPGKLGLAGAREYGMVLGR</sequence>
<dbReference type="EMBL" id="CP029192">
    <property type="protein sequence ID" value="QES35171.1"/>
    <property type="molecule type" value="Genomic_DNA"/>
</dbReference>
<dbReference type="Gene3D" id="2.130.10.130">
    <property type="entry name" value="Integrin alpha, N-terminal"/>
    <property type="match status" value="4"/>
</dbReference>
<protein>
    <recommendedName>
        <fullName evidence="8">Integrin-like protein</fullName>
    </recommendedName>
</protein>
<dbReference type="Pfam" id="PF13517">
    <property type="entry name" value="FG-GAP_3"/>
    <property type="match status" value="1"/>
</dbReference>